<protein>
    <submittedName>
        <fullName evidence="2">RNA ligase</fullName>
    </submittedName>
</protein>
<evidence type="ECO:0000313" key="2">
    <source>
        <dbReference type="EMBL" id="DAE28611.1"/>
    </source>
</evidence>
<sequence length="440" mass="51880">MNWNPVLSKFVEIKNEFKKKLGYITYYYTEGYTNESQTCLERWVEYLNGIKPFNQYQEYADLLSCLELNQYGDFLLLRYGRYSNIYDGEIEKSGEDFWDRYEGFYRECRSIVIDVKNDCIVLCPFRKFFNLNELEETSEENINKRIENASLIEFSNKLDGSMQTATWYDGKIIMAGSQAINPEKSWRLQDGYRMIQALPGYEQMLKMHPNFTFIFEYISLADAHVVKYKKEQEGLYLIGIRDNLTGHELSYRKVIDIANHFNIPTTVLFDKTLGQILNELDNKSSEEAEGFVINIDEYKVKVKYNDYVHIHKALSKLSSINLIIRSIADDQYDDLLSKLPAAYHDSVKKVAAIVFRYIKDTERTSNEYFQQAPKTSQKEFMIWIDRNVPKKFRGFCRELYFGNEINVIKFNQSGDPKYLKLNQMGVNDYSTLFTQEEENE</sequence>
<evidence type="ECO:0000259" key="1">
    <source>
        <dbReference type="Pfam" id="PF09511"/>
    </source>
</evidence>
<name>A0A8S5RBU2_9VIRU</name>
<dbReference type="Pfam" id="PF09511">
    <property type="entry name" value="RNA_lig_T4_1"/>
    <property type="match status" value="1"/>
</dbReference>
<accession>A0A8S5RBU2</accession>
<proteinExistence type="predicted"/>
<feature type="domain" description="T4 RNA ligase 1-like N-terminal" evidence="1">
    <location>
        <begin position="107"/>
        <end position="305"/>
    </location>
</feature>
<dbReference type="EMBL" id="BK059091">
    <property type="protein sequence ID" value="DAE28611.1"/>
    <property type="molecule type" value="Genomic_DNA"/>
</dbReference>
<dbReference type="Gene3D" id="3.30.470.30">
    <property type="entry name" value="DNA ligase/mRNA capping enzyme"/>
    <property type="match status" value="1"/>
</dbReference>
<dbReference type="InterPro" id="IPR019039">
    <property type="entry name" value="T4-Rnl1-like_N"/>
</dbReference>
<reference evidence="2" key="1">
    <citation type="journal article" date="2021" name="Proc. Natl. Acad. Sci. U.S.A.">
        <title>A Catalog of Tens of Thousands of Viruses from Human Metagenomes Reveals Hidden Associations with Chronic Diseases.</title>
        <authorList>
            <person name="Tisza M.J."/>
            <person name="Buck C.B."/>
        </authorList>
    </citation>
    <scope>NUCLEOTIDE SEQUENCE</scope>
    <source>
        <strain evidence="2">CtmTa7</strain>
    </source>
</reference>
<dbReference type="GO" id="GO:0016874">
    <property type="term" value="F:ligase activity"/>
    <property type="evidence" value="ECO:0007669"/>
    <property type="project" value="UniProtKB-KW"/>
</dbReference>
<organism evidence="2">
    <name type="scientific">virus sp. ctmTa7</name>
    <dbReference type="NCBI Taxonomy" id="2828255"/>
    <lineage>
        <taxon>Viruses</taxon>
    </lineage>
</organism>
<keyword evidence="2" id="KW-0436">Ligase</keyword>
<dbReference type="Gene3D" id="1.10.3550.20">
    <property type="match status" value="1"/>
</dbReference>